<sequence>MAETRVEISDPESEFFASKQETGHEWELFKENVRPLKRGRNVRLLNHALKSHTDHQLRKTLVEKRRKLIEEIDEYDGDDPLFPWIQCIKWVQEAFPPGGECSGLLVIYEQCVRKFWHSERYKDDLRYLKVWLEYIFNLGISRNAKPVEKLNDAYKKFMVRTMRRPNTADEEPKENSELPSRSFGTVLSRVDNNSECHINFYLWTSLKRFVKISYMTMFCIDTGRQALGPQAKKPKLNQSSKAPLSIYTDTTSGNQQQESDKSKPEYGSWLMLGGRAERNKENNSLPGKWKTFKVPQKPVVRTPAASSFEVFVDEEEEEEEEECTEEGGEKKTKSETNSSSSSNALPLNDGREIKK</sequence>
<accession>A0ABQ8D7Z0</accession>
<dbReference type="SMART" id="SM00777">
    <property type="entry name" value="Mad3_BUB1_I"/>
    <property type="match status" value="1"/>
</dbReference>
<proteinExistence type="predicted"/>
<feature type="compositionally biased region" description="Polar residues" evidence="1">
    <location>
        <begin position="236"/>
        <end position="257"/>
    </location>
</feature>
<evidence type="ECO:0000259" key="2">
    <source>
        <dbReference type="PROSITE" id="PS51489"/>
    </source>
</evidence>
<dbReference type="Proteomes" id="UP000824890">
    <property type="component" value="Unassembled WGS sequence"/>
</dbReference>
<feature type="region of interest" description="Disordered" evidence="1">
    <location>
        <begin position="303"/>
        <end position="355"/>
    </location>
</feature>
<keyword evidence="4" id="KW-1185">Reference proteome</keyword>
<comment type="caution">
    <text evidence="3">The sequence shown here is derived from an EMBL/GenBank/DDBJ whole genome shotgun (WGS) entry which is preliminary data.</text>
</comment>
<evidence type="ECO:0000256" key="1">
    <source>
        <dbReference type="SAM" id="MobiDB-lite"/>
    </source>
</evidence>
<dbReference type="Pfam" id="PF08311">
    <property type="entry name" value="Mad3_BUB1_I"/>
    <property type="match status" value="1"/>
</dbReference>
<dbReference type="Gene3D" id="1.25.40.430">
    <property type="match status" value="2"/>
</dbReference>
<dbReference type="InterPro" id="IPR013212">
    <property type="entry name" value="Mad3/Bub1_I"/>
</dbReference>
<dbReference type="InterPro" id="IPR015661">
    <property type="entry name" value="Bub1/Mad3"/>
</dbReference>
<dbReference type="PANTHER" id="PTHR14030:SF19">
    <property type="entry name" value="MITOTIC SPINDLE CHECKPOINT PROTEIN BUBR1"/>
    <property type="match status" value="1"/>
</dbReference>
<dbReference type="PROSITE" id="PS51489">
    <property type="entry name" value="BUB1_N"/>
    <property type="match status" value="1"/>
</dbReference>
<name>A0ABQ8D7Z0_BRANA</name>
<evidence type="ECO:0000313" key="3">
    <source>
        <dbReference type="EMBL" id="KAH0925479.1"/>
    </source>
</evidence>
<reference evidence="3 4" key="1">
    <citation type="submission" date="2021-05" db="EMBL/GenBank/DDBJ databases">
        <title>Genome Assembly of Synthetic Allotetraploid Brassica napus Reveals Homoeologous Exchanges between Subgenomes.</title>
        <authorList>
            <person name="Davis J.T."/>
        </authorList>
    </citation>
    <scope>NUCLEOTIDE SEQUENCE [LARGE SCALE GENOMIC DNA]</scope>
    <source>
        <strain evidence="4">cv. Da-Ae</strain>
        <tissue evidence="3">Seedling</tissue>
    </source>
</reference>
<feature type="compositionally biased region" description="Acidic residues" evidence="1">
    <location>
        <begin position="311"/>
        <end position="326"/>
    </location>
</feature>
<dbReference type="EMBL" id="JAGKQM010000005">
    <property type="protein sequence ID" value="KAH0925479.1"/>
    <property type="molecule type" value="Genomic_DNA"/>
</dbReference>
<feature type="region of interest" description="Disordered" evidence="1">
    <location>
        <begin position="229"/>
        <end position="267"/>
    </location>
</feature>
<feature type="domain" description="BUB1 N-terminal" evidence="2">
    <location>
        <begin position="68"/>
        <end position="262"/>
    </location>
</feature>
<organism evidence="3 4">
    <name type="scientific">Brassica napus</name>
    <name type="common">Rape</name>
    <dbReference type="NCBI Taxonomy" id="3708"/>
    <lineage>
        <taxon>Eukaryota</taxon>
        <taxon>Viridiplantae</taxon>
        <taxon>Streptophyta</taxon>
        <taxon>Embryophyta</taxon>
        <taxon>Tracheophyta</taxon>
        <taxon>Spermatophyta</taxon>
        <taxon>Magnoliopsida</taxon>
        <taxon>eudicotyledons</taxon>
        <taxon>Gunneridae</taxon>
        <taxon>Pentapetalae</taxon>
        <taxon>rosids</taxon>
        <taxon>malvids</taxon>
        <taxon>Brassicales</taxon>
        <taxon>Brassicaceae</taxon>
        <taxon>Brassiceae</taxon>
        <taxon>Brassica</taxon>
    </lineage>
</organism>
<gene>
    <name evidence="3" type="ORF">HID58_017735</name>
</gene>
<protein>
    <recommendedName>
        <fullName evidence="2">BUB1 N-terminal domain-containing protein</fullName>
    </recommendedName>
</protein>
<dbReference type="PANTHER" id="PTHR14030">
    <property type="entry name" value="MITOTIC CHECKPOINT SERINE/THREONINE-PROTEIN KINASE BUB1"/>
    <property type="match status" value="1"/>
</dbReference>
<evidence type="ECO:0000313" key="4">
    <source>
        <dbReference type="Proteomes" id="UP000824890"/>
    </source>
</evidence>